<dbReference type="Pfam" id="PF05871">
    <property type="entry name" value="ESCRT-II"/>
    <property type="match status" value="1"/>
</dbReference>
<keyword evidence="1" id="KW-0812">Transmembrane</keyword>
<dbReference type="EMBL" id="AUPL01007441">
    <property type="protein sequence ID" value="ESL05070.1"/>
    <property type="molecule type" value="Genomic_DNA"/>
</dbReference>
<dbReference type="GO" id="GO:0000814">
    <property type="term" value="C:ESCRT II complex"/>
    <property type="evidence" value="ECO:0007669"/>
    <property type="project" value="InterPro"/>
</dbReference>
<proteinExistence type="predicted"/>
<dbReference type="InterPro" id="IPR008570">
    <property type="entry name" value="ESCRT-II_cplx_Vps25-sub"/>
</dbReference>
<dbReference type="AlphaFoldDB" id="A0A061IT41"/>
<name>A0A061IT41_TRYRA</name>
<dbReference type="GO" id="GO:0042803">
    <property type="term" value="F:protein homodimerization activity"/>
    <property type="evidence" value="ECO:0007669"/>
    <property type="project" value="TreeGrafter"/>
</dbReference>
<dbReference type="Gene3D" id="1.10.10.570">
    <property type="entry name" value="Winged helix' DNA-binding domain. Chain C. Domain 1"/>
    <property type="match status" value="1"/>
</dbReference>
<feature type="transmembrane region" description="Helical" evidence="1">
    <location>
        <begin position="38"/>
        <end position="61"/>
    </location>
</feature>
<evidence type="ECO:0000313" key="2">
    <source>
        <dbReference type="EMBL" id="ESL05070.1"/>
    </source>
</evidence>
<evidence type="ECO:0000256" key="1">
    <source>
        <dbReference type="SAM" id="Phobius"/>
    </source>
</evidence>
<comment type="caution">
    <text evidence="2">The sequence shown here is derived from an EMBL/GenBank/DDBJ whole genome shotgun (WGS) entry which is preliminary data.</text>
</comment>
<evidence type="ECO:0008006" key="4">
    <source>
        <dbReference type="Google" id="ProtNLM"/>
    </source>
</evidence>
<dbReference type="Proteomes" id="UP000031737">
    <property type="component" value="Unassembled WGS sequence"/>
</dbReference>
<dbReference type="PANTHER" id="PTHR13149:SF0">
    <property type="entry name" value="VACUOLAR PROTEIN-SORTING-ASSOCIATED PROTEIN 25"/>
    <property type="match status" value="1"/>
</dbReference>
<evidence type="ECO:0000313" key="3">
    <source>
        <dbReference type="Proteomes" id="UP000031737"/>
    </source>
</evidence>
<dbReference type="InterPro" id="IPR036390">
    <property type="entry name" value="WH_DNA-bd_sf"/>
</dbReference>
<keyword evidence="1" id="KW-0472">Membrane</keyword>
<dbReference type="OrthoDB" id="245150at2759"/>
<dbReference type="SUPFAM" id="SSF46785">
    <property type="entry name" value="Winged helix' DNA-binding domain"/>
    <property type="match status" value="1"/>
</dbReference>
<dbReference type="GO" id="GO:0043328">
    <property type="term" value="P:protein transport to vacuole involved in ubiquitin-dependent protein catabolic process via the multivesicular body sorting pathway"/>
    <property type="evidence" value="ECO:0007669"/>
    <property type="project" value="TreeGrafter"/>
</dbReference>
<dbReference type="GO" id="GO:0005198">
    <property type="term" value="F:structural molecule activity"/>
    <property type="evidence" value="ECO:0007669"/>
    <property type="project" value="TreeGrafter"/>
</dbReference>
<dbReference type="VEuPathDB" id="TriTrypDB:TRSC58_07328"/>
<accession>A0A061IT41</accession>
<protein>
    <recommendedName>
        <fullName evidence="4">Dolicholphosphate-mannose synthase</fullName>
    </recommendedName>
</protein>
<keyword evidence="3" id="KW-1185">Reference proteome</keyword>
<gene>
    <name evidence="2" type="ORF">TRSC58_07328</name>
</gene>
<sequence length="344" mass="38481">MTFLLIFVCSFSFSLTLYNYFGLADLSARQRVHEWTLLRISLCFFPASLGSTWTGTFLVYAKNFSYFPFSLPPIIPLFLHLSLCWGSTVRRGREGCVRASHSTHMSDEPDHWSFFQLPPFFTLQPGTTALARQKCLWGNLILDHAAHHALRTRPGLCSFLRLYKSTSDVFRNPSLNRRLPPVAARQMLEFLVAQNPNHCVVVSTDDDKNENDDESFAVLLACNVGGLKEIEQALLSWILDKGAGTTIAHVAQKGVVMTFDELVENKCLTYGRDREPVLSRLSASPVPVGDVGALSEEQAIRTLLYSLKNRPLSTLRPICITLFNLDGSERQPYEGVKFGGSVVS</sequence>
<organism evidence="2 3">
    <name type="scientific">Trypanosoma rangeli SC58</name>
    <dbReference type="NCBI Taxonomy" id="429131"/>
    <lineage>
        <taxon>Eukaryota</taxon>
        <taxon>Discoba</taxon>
        <taxon>Euglenozoa</taxon>
        <taxon>Kinetoplastea</taxon>
        <taxon>Metakinetoplastina</taxon>
        <taxon>Trypanosomatida</taxon>
        <taxon>Trypanosomatidae</taxon>
        <taxon>Trypanosoma</taxon>
        <taxon>Herpetosoma</taxon>
    </lineage>
</organism>
<keyword evidence="1" id="KW-1133">Transmembrane helix</keyword>
<dbReference type="InterPro" id="IPR014041">
    <property type="entry name" value="ESCRT-II_cplx_Vps25-sub_N"/>
</dbReference>
<dbReference type="PANTHER" id="PTHR13149">
    <property type="entry name" value="VACUOLAR PROTEIN SORTING-ASSOCIATED PROTEIN VPS25"/>
    <property type="match status" value="1"/>
</dbReference>
<reference evidence="2 3" key="1">
    <citation type="submission" date="2013-07" db="EMBL/GenBank/DDBJ databases">
        <authorList>
            <person name="Stoco P.H."/>
            <person name="Wagner G."/>
            <person name="Gerber A."/>
            <person name="Zaha A."/>
            <person name="Thompson C."/>
            <person name="Bartholomeu D.C."/>
            <person name="Luckemeyer D.D."/>
            <person name="Bahia D."/>
            <person name="Loreto E."/>
            <person name="Prestes E.B."/>
            <person name="Lima F.M."/>
            <person name="Rodrigues-Luiz G."/>
            <person name="Vallejo G.A."/>
            <person name="Filho J.F."/>
            <person name="Monteiro K.M."/>
            <person name="Tyler K.M."/>
            <person name="de Almeida L.G."/>
            <person name="Ortiz M.F."/>
            <person name="Siervo M.A."/>
            <person name="de Moraes M.H."/>
            <person name="Cunha O.L."/>
            <person name="Mendonca-Neto R."/>
            <person name="Silva R."/>
            <person name="Teixeira S.M."/>
            <person name="Murta S.M."/>
            <person name="Sincero T.C."/>
            <person name="Mendes T.A."/>
            <person name="Urmenyi T.P."/>
            <person name="Silva V.G."/>
            <person name="da Rocha W.D."/>
            <person name="Andersson B."/>
            <person name="Romanha A.J."/>
            <person name="Steindel M."/>
            <person name="de Vasconcelos A.T."/>
            <person name="Grisard E.C."/>
        </authorList>
    </citation>
    <scope>NUCLEOTIDE SEQUENCE [LARGE SCALE GENOMIC DNA]</scope>
    <source>
        <strain evidence="2 3">SC58</strain>
    </source>
</reference>